<dbReference type="Pfam" id="PF23322">
    <property type="entry name" value="PPIase_AIP"/>
    <property type="match status" value="1"/>
</dbReference>
<dbReference type="GeneID" id="106157846"/>
<comment type="subcellular location">
    <subcellularLocation>
        <location evidence="1">Cytoplasm</location>
    </subcellularLocation>
</comment>
<dbReference type="SUPFAM" id="SSF48452">
    <property type="entry name" value="TPR-like"/>
    <property type="match status" value="1"/>
</dbReference>
<evidence type="ECO:0000313" key="7">
    <source>
        <dbReference type="RefSeq" id="XP_013389110.1"/>
    </source>
</evidence>
<evidence type="ECO:0000259" key="5">
    <source>
        <dbReference type="Pfam" id="PF23322"/>
    </source>
</evidence>
<dbReference type="Gene3D" id="1.25.40.10">
    <property type="entry name" value="Tetratricopeptide repeat domain"/>
    <property type="match status" value="1"/>
</dbReference>
<organism evidence="6 7">
    <name type="scientific">Lingula anatina</name>
    <name type="common">Brachiopod</name>
    <name type="synonym">Lingula unguis</name>
    <dbReference type="NCBI Taxonomy" id="7574"/>
    <lineage>
        <taxon>Eukaryota</taxon>
        <taxon>Metazoa</taxon>
        <taxon>Spiralia</taxon>
        <taxon>Lophotrochozoa</taxon>
        <taxon>Brachiopoda</taxon>
        <taxon>Linguliformea</taxon>
        <taxon>Lingulata</taxon>
        <taxon>Lingulida</taxon>
        <taxon>Linguloidea</taxon>
        <taxon>Lingulidae</taxon>
        <taxon>Lingula</taxon>
    </lineage>
</organism>
<dbReference type="SMART" id="SM00028">
    <property type="entry name" value="TPR"/>
    <property type="match status" value="3"/>
</dbReference>
<dbReference type="Gene3D" id="3.10.50.40">
    <property type="match status" value="1"/>
</dbReference>
<dbReference type="Proteomes" id="UP000085678">
    <property type="component" value="Unplaced"/>
</dbReference>
<proteinExistence type="predicted"/>
<name>A0A1S3HSU8_LINAN</name>
<dbReference type="GO" id="GO:0005737">
    <property type="term" value="C:cytoplasm"/>
    <property type="evidence" value="ECO:0007669"/>
    <property type="project" value="UniProtKB-SubCell"/>
</dbReference>
<dbReference type="GO" id="GO:0003755">
    <property type="term" value="F:peptidyl-prolyl cis-trans isomerase activity"/>
    <property type="evidence" value="ECO:0007669"/>
    <property type="project" value="InterPro"/>
</dbReference>
<dbReference type="InterPro" id="IPR011990">
    <property type="entry name" value="TPR-like_helical_dom_sf"/>
</dbReference>
<gene>
    <name evidence="7" type="primary">LOC106157846</name>
</gene>
<keyword evidence="3" id="KW-0677">Repeat</keyword>
<evidence type="ECO:0000256" key="3">
    <source>
        <dbReference type="ARBA" id="ARBA00022737"/>
    </source>
</evidence>
<evidence type="ECO:0000256" key="1">
    <source>
        <dbReference type="ARBA" id="ARBA00004496"/>
    </source>
</evidence>
<dbReference type="FunCoup" id="A0A1S3HSU8">
    <property type="interactions" value="519"/>
</dbReference>
<accession>A0A1S3HSU8</accession>
<dbReference type="PANTHER" id="PTHR11242">
    <property type="entry name" value="ARYL HYDROCARBON RECEPTOR INTERACTING PROTEIN RELATED"/>
    <property type="match status" value="1"/>
</dbReference>
<evidence type="ECO:0000256" key="4">
    <source>
        <dbReference type="ARBA" id="ARBA00022803"/>
    </source>
</evidence>
<dbReference type="AlphaFoldDB" id="A0A1S3HSU8"/>
<dbReference type="PANTHER" id="PTHR11242:SF0">
    <property type="entry name" value="TPR_REGION DOMAIN-CONTAINING PROTEIN"/>
    <property type="match status" value="1"/>
</dbReference>
<dbReference type="SUPFAM" id="SSF54534">
    <property type="entry name" value="FKBP-like"/>
    <property type="match status" value="1"/>
</dbReference>
<keyword evidence="7" id="KW-0675">Receptor</keyword>
<evidence type="ECO:0000256" key="2">
    <source>
        <dbReference type="ARBA" id="ARBA00022490"/>
    </source>
</evidence>
<dbReference type="InterPro" id="IPR056277">
    <property type="entry name" value="PPIase_AIP"/>
</dbReference>
<dbReference type="KEGG" id="lak:106157846"/>
<dbReference type="OMA" id="SHCCGMM"/>
<dbReference type="InParanoid" id="A0A1S3HSU8"/>
<sequence>MDDSSAGIEKKILASGKGSLPAFSNGAKTQFHYKTCKLDDDKTVIDDSRKLMKKPMELIIGKKFKLEVLEACVKTMCVGEVAQFTVAKPLLTQYPLVSKQLREIFGEKKKGADHSHHCCGMMQLQQDQGLGYADLDQLMKEPQSLQFTIELLKVEEPGEYKKETWVMDEPEQIAAVPQLKDEGNALYKEKKYSEASAKYGQAIGILEQLSMKEKPHSEEWSELQDRKIPFLLNYSQCLLLLEDYYPVIEHTTTVLERDPGNVKALFRRAKAHVSVWNFDEARADFHKVSELDSTLNSAVKKELKYLDDLQRKKDEEDKAKLQGKMFS</sequence>
<reference evidence="7" key="1">
    <citation type="submission" date="2025-08" db="UniProtKB">
        <authorList>
            <consortium name="RefSeq"/>
        </authorList>
    </citation>
    <scope>IDENTIFICATION</scope>
    <source>
        <tissue evidence="7">Gonads</tissue>
    </source>
</reference>
<keyword evidence="6" id="KW-1185">Reference proteome</keyword>
<keyword evidence="4" id="KW-0802">TPR repeat</keyword>
<dbReference type="RefSeq" id="XP_013389110.1">
    <property type="nucleotide sequence ID" value="XM_013533656.1"/>
</dbReference>
<keyword evidence="2" id="KW-0963">Cytoplasm</keyword>
<dbReference type="InterPro" id="IPR046357">
    <property type="entry name" value="PPIase_dom_sf"/>
</dbReference>
<dbReference type="InterPro" id="IPR019734">
    <property type="entry name" value="TPR_rpt"/>
</dbReference>
<dbReference type="InterPro" id="IPR039663">
    <property type="entry name" value="AIP/AIPL1/TTC9"/>
</dbReference>
<feature type="domain" description="AIP/AIPL N-terminal FKBP-type PPIase" evidence="5">
    <location>
        <begin position="21"/>
        <end position="153"/>
    </location>
</feature>
<dbReference type="OrthoDB" id="5829758at2759"/>
<dbReference type="FunFam" id="1.25.40.10:FF:000052">
    <property type="entry name" value="Aryl-hydrocarbon-interacting protein-like 1"/>
    <property type="match status" value="1"/>
</dbReference>
<protein>
    <submittedName>
        <fullName evidence="7">AH receptor-interacting protein</fullName>
    </submittedName>
</protein>
<evidence type="ECO:0000313" key="6">
    <source>
        <dbReference type="Proteomes" id="UP000085678"/>
    </source>
</evidence>
<dbReference type="STRING" id="7574.A0A1S3HSU8"/>